<feature type="compositionally biased region" description="Basic and acidic residues" evidence="1">
    <location>
        <begin position="56"/>
        <end position="97"/>
    </location>
</feature>
<feature type="region of interest" description="Disordered" evidence="1">
    <location>
        <begin position="192"/>
        <end position="241"/>
    </location>
</feature>
<evidence type="ECO:0000256" key="1">
    <source>
        <dbReference type="SAM" id="MobiDB-lite"/>
    </source>
</evidence>
<dbReference type="EnsemblFungi" id="EJT69108">
    <property type="protein sequence ID" value="EJT69108"/>
    <property type="gene ID" value="GGTG_13376"/>
</dbReference>
<dbReference type="eggNOG" id="KOG0958">
    <property type="taxonomic scope" value="Eukaryota"/>
</dbReference>
<reference evidence="2" key="2">
    <citation type="submission" date="2010-07" db="EMBL/GenBank/DDBJ databases">
        <authorList>
            <consortium name="The Broad Institute Genome Sequencing Platform"/>
            <consortium name="Broad Institute Genome Sequencing Center for Infectious Disease"/>
            <person name="Ma L.-J."/>
            <person name="Dead R."/>
            <person name="Young S."/>
            <person name="Zeng Q."/>
            <person name="Koehrsen M."/>
            <person name="Alvarado L."/>
            <person name="Berlin A."/>
            <person name="Chapman S.B."/>
            <person name="Chen Z."/>
            <person name="Freedman E."/>
            <person name="Gellesch M."/>
            <person name="Goldberg J."/>
            <person name="Griggs A."/>
            <person name="Gujja S."/>
            <person name="Heilman E.R."/>
            <person name="Heiman D."/>
            <person name="Hepburn T."/>
            <person name="Howarth C."/>
            <person name="Jen D."/>
            <person name="Larson L."/>
            <person name="Mehta T."/>
            <person name="Neiman D."/>
            <person name="Pearson M."/>
            <person name="Roberts A."/>
            <person name="Saif S."/>
            <person name="Shea T."/>
            <person name="Shenoy N."/>
            <person name="Sisk P."/>
            <person name="Stolte C."/>
            <person name="Sykes S."/>
            <person name="Walk T."/>
            <person name="White J."/>
            <person name="Yandava C."/>
            <person name="Haas B."/>
            <person name="Nusbaum C."/>
            <person name="Birren B."/>
        </authorList>
    </citation>
    <scope>NUCLEOTIDE SEQUENCE</scope>
    <source>
        <strain evidence="2">R3-111a-1</strain>
    </source>
</reference>
<reference evidence="3" key="5">
    <citation type="submission" date="2018-04" db="UniProtKB">
        <authorList>
            <consortium name="EnsemblFungi"/>
        </authorList>
    </citation>
    <scope>IDENTIFICATION</scope>
    <source>
        <strain evidence="3">R3-111a-1</strain>
    </source>
</reference>
<gene>
    <name evidence="3" type="primary">20353834</name>
    <name evidence="2" type="ORF">GGTG_13376</name>
</gene>
<reference evidence="2" key="3">
    <citation type="submission" date="2010-09" db="EMBL/GenBank/DDBJ databases">
        <title>Annotation of Gaeumannomyces graminis var. tritici R3-111a-1.</title>
        <authorList>
            <consortium name="The Broad Institute Genome Sequencing Platform"/>
            <person name="Ma L.-J."/>
            <person name="Dead R."/>
            <person name="Young S.K."/>
            <person name="Zeng Q."/>
            <person name="Gargeya S."/>
            <person name="Fitzgerald M."/>
            <person name="Haas B."/>
            <person name="Abouelleil A."/>
            <person name="Alvarado L."/>
            <person name="Arachchi H.M."/>
            <person name="Berlin A."/>
            <person name="Brown A."/>
            <person name="Chapman S.B."/>
            <person name="Chen Z."/>
            <person name="Dunbar C."/>
            <person name="Freedman E."/>
            <person name="Gearin G."/>
            <person name="Gellesch M."/>
            <person name="Goldberg J."/>
            <person name="Griggs A."/>
            <person name="Gujja S."/>
            <person name="Heiman D."/>
            <person name="Howarth C."/>
            <person name="Larson L."/>
            <person name="Lui A."/>
            <person name="MacDonald P.J.P."/>
            <person name="Mehta T."/>
            <person name="Montmayeur A."/>
            <person name="Murphy C."/>
            <person name="Neiman D."/>
            <person name="Pearson M."/>
            <person name="Priest M."/>
            <person name="Roberts A."/>
            <person name="Saif S."/>
            <person name="Shea T."/>
            <person name="Shenoy N."/>
            <person name="Sisk P."/>
            <person name="Stolte C."/>
            <person name="Sykes S."/>
            <person name="Yandava C."/>
            <person name="Wortman J."/>
            <person name="Nusbaum C."/>
            <person name="Birren B."/>
        </authorList>
    </citation>
    <scope>NUCLEOTIDE SEQUENCE</scope>
    <source>
        <strain evidence="2">R3-111a-1</strain>
    </source>
</reference>
<evidence type="ECO:0000313" key="3">
    <source>
        <dbReference type="EnsemblFungi" id="EJT69108"/>
    </source>
</evidence>
<dbReference type="EMBL" id="GL385406">
    <property type="protein sequence ID" value="EJT69108.1"/>
    <property type="molecule type" value="Genomic_DNA"/>
</dbReference>
<name>J3PIP7_GAET3</name>
<feature type="compositionally biased region" description="Polar residues" evidence="1">
    <location>
        <begin position="101"/>
        <end position="110"/>
    </location>
</feature>
<proteinExistence type="predicted"/>
<organism evidence="2">
    <name type="scientific">Gaeumannomyces tritici (strain R3-111a-1)</name>
    <name type="common">Wheat and barley take-all root rot fungus</name>
    <name type="synonym">Gaeumannomyces graminis var. tritici</name>
    <dbReference type="NCBI Taxonomy" id="644352"/>
    <lineage>
        <taxon>Eukaryota</taxon>
        <taxon>Fungi</taxon>
        <taxon>Dikarya</taxon>
        <taxon>Ascomycota</taxon>
        <taxon>Pezizomycotina</taxon>
        <taxon>Sordariomycetes</taxon>
        <taxon>Sordariomycetidae</taxon>
        <taxon>Magnaporthales</taxon>
        <taxon>Magnaporthaceae</taxon>
        <taxon>Gaeumannomyces</taxon>
    </lineage>
</organism>
<feature type="region of interest" description="Disordered" evidence="1">
    <location>
        <begin position="146"/>
        <end position="172"/>
    </location>
</feature>
<dbReference type="GeneID" id="20353834"/>
<dbReference type="Proteomes" id="UP000006039">
    <property type="component" value="Unassembled WGS sequence"/>
</dbReference>
<evidence type="ECO:0000313" key="2">
    <source>
        <dbReference type="EMBL" id="EJT69108.1"/>
    </source>
</evidence>
<feature type="compositionally biased region" description="Basic and acidic residues" evidence="1">
    <location>
        <begin position="113"/>
        <end position="123"/>
    </location>
</feature>
<feature type="compositionally biased region" description="Low complexity" evidence="1">
    <location>
        <begin position="201"/>
        <end position="221"/>
    </location>
</feature>
<accession>J3PIP7</accession>
<protein>
    <submittedName>
        <fullName evidence="2 3">Uncharacterized protein</fullName>
    </submittedName>
</protein>
<feature type="region of interest" description="Disordered" evidence="1">
    <location>
        <begin position="256"/>
        <end position="321"/>
    </location>
</feature>
<reference evidence="4" key="1">
    <citation type="submission" date="2010-07" db="EMBL/GenBank/DDBJ databases">
        <title>The genome sequence of Gaeumannomyces graminis var. tritici strain R3-111a-1.</title>
        <authorList>
            <consortium name="The Broad Institute Genome Sequencing Platform"/>
            <person name="Ma L.-J."/>
            <person name="Dead R."/>
            <person name="Young S."/>
            <person name="Zeng Q."/>
            <person name="Koehrsen M."/>
            <person name="Alvarado L."/>
            <person name="Berlin A."/>
            <person name="Chapman S.B."/>
            <person name="Chen Z."/>
            <person name="Freedman E."/>
            <person name="Gellesch M."/>
            <person name="Goldberg J."/>
            <person name="Griggs A."/>
            <person name="Gujja S."/>
            <person name="Heilman E.R."/>
            <person name="Heiman D."/>
            <person name="Hepburn T."/>
            <person name="Howarth C."/>
            <person name="Jen D."/>
            <person name="Larson L."/>
            <person name="Mehta T."/>
            <person name="Neiman D."/>
            <person name="Pearson M."/>
            <person name="Roberts A."/>
            <person name="Saif S."/>
            <person name="Shea T."/>
            <person name="Shenoy N."/>
            <person name="Sisk P."/>
            <person name="Stolte C."/>
            <person name="Sykes S."/>
            <person name="Walk T."/>
            <person name="White J."/>
            <person name="Yandava C."/>
            <person name="Haas B."/>
            <person name="Nusbaum C."/>
            <person name="Birren B."/>
        </authorList>
    </citation>
    <scope>NUCLEOTIDE SEQUENCE [LARGE SCALE GENOMIC DNA]</scope>
    <source>
        <strain evidence="4">R3-111a-1</strain>
    </source>
</reference>
<sequence>MSALASDPFHNAPPEIKLFLLSEKVPTTVKEWFKGKVASRARVRDRNTRIRALEEENARLKKEAKEKAQQQAEKQAEKIKQQAEKNENLRAELEKLRQSKQKSTAGTSKQAKQRAENIERQLAEQHAKKIENFRAELAKKIKELKADKERLKQGAKKVKKQAELKLRRQNTAGTDAVFGALASGLLLFSAASSTASNEQKSSAGFTDSASTSSTSSSTPRESQSDAPPTKPAPFKVDPGSKRKILRGFLPINLPLGDAYAASSSDPEPQSSSNPAQNAADIDMPDAADAAPLGSNPGAQSPFSNSFNSPPIVPLGIQPTLP</sequence>
<feature type="compositionally biased region" description="Low complexity" evidence="1">
    <location>
        <begin position="300"/>
        <end position="309"/>
    </location>
</feature>
<keyword evidence="4" id="KW-1185">Reference proteome</keyword>
<dbReference type="AlphaFoldDB" id="J3PIP7"/>
<dbReference type="VEuPathDB" id="FungiDB:GGTG_13376"/>
<feature type="compositionally biased region" description="Low complexity" evidence="1">
    <location>
        <begin position="262"/>
        <end position="290"/>
    </location>
</feature>
<dbReference type="HOGENOM" id="CLU_053368_0_0_1"/>
<reference evidence="3" key="4">
    <citation type="journal article" date="2015" name="G3 (Bethesda)">
        <title>Genome sequences of three phytopathogenic species of the Magnaporthaceae family of fungi.</title>
        <authorList>
            <person name="Okagaki L.H."/>
            <person name="Nunes C.C."/>
            <person name="Sailsbery J."/>
            <person name="Clay B."/>
            <person name="Brown D."/>
            <person name="John T."/>
            <person name="Oh Y."/>
            <person name="Young N."/>
            <person name="Fitzgerald M."/>
            <person name="Haas B.J."/>
            <person name="Zeng Q."/>
            <person name="Young S."/>
            <person name="Adiconis X."/>
            <person name="Fan L."/>
            <person name="Levin J.Z."/>
            <person name="Mitchell T.K."/>
            <person name="Okubara P.A."/>
            <person name="Farman M.L."/>
            <person name="Kohn L.M."/>
            <person name="Birren B."/>
            <person name="Ma L.-J."/>
            <person name="Dean R.A."/>
        </authorList>
    </citation>
    <scope>NUCLEOTIDE SEQUENCE</scope>
    <source>
        <strain evidence="3">R3-111a-1</strain>
    </source>
</reference>
<feature type="region of interest" description="Disordered" evidence="1">
    <location>
        <begin position="56"/>
        <end position="123"/>
    </location>
</feature>
<dbReference type="RefSeq" id="XP_009229546.1">
    <property type="nucleotide sequence ID" value="XM_009231282.1"/>
</dbReference>
<evidence type="ECO:0000313" key="4">
    <source>
        <dbReference type="Proteomes" id="UP000006039"/>
    </source>
</evidence>